<feature type="transmembrane region" description="Helical" evidence="1">
    <location>
        <begin position="59"/>
        <end position="76"/>
    </location>
</feature>
<protein>
    <submittedName>
        <fullName evidence="2">Uncharacterized protein</fullName>
    </submittedName>
</protein>
<feature type="transmembrane region" description="Helical" evidence="1">
    <location>
        <begin position="177"/>
        <end position="194"/>
    </location>
</feature>
<dbReference type="EMBL" id="QRAV01000006">
    <property type="protein sequence ID" value="RDL20850.1"/>
    <property type="molecule type" value="Genomic_DNA"/>
</dbReference>
<keyword evidence="1" id="KW-0472">Membrane</keyword>
<organism evidence="2 3">
    <name type="scientific">Pseudomonas jessenii</name>
    <dbReference type="NCBI Taxonomy" id="77298"/>
    <lineage>
        <taxon>Bacteria</taxon>
        <taxon>Pseudomonadati</taxon>
        <taxon>Pseudomonadota</taxon>
        <taxon>Gammaproteobacteria</taxon>
        <taxon>Pseudomonadales</taxon>
        <taxon>Pseudomonadaceae</taxon>
        <taxon>Pseudomonas</taxon>
    </lineage>
</organism>
<dbReference type="RefSeq" id="WP_042558848.1">
    <property type="nucleotide sequence ID" value="NZ_QRAV01000006.1"/>
</dbReference>
<sequence length="254" mass="28697">MKLKEWAQLEALYKFSRKQPNKHIFKLHNARKLWPMWSAVGSTALLFVFAMFGIKNPTLIPYTYMALAPWALLLYVTRLKALRMVYPQQFADHAIDQQPSLERENTLCYAFFLEGLRKEGYTVEKLRELSAYAGLTGKPARPALSQNLSFASLIALMIALCTEIIKATPLFTWGKGSVIVVLGMGALFLNWLVLDGIRSVSYERMCIKRYVEMAVFDLGELLEKTAEVPVEQQIPVVLSIAERDSSVSPVADLS</sequence>
<accession>A0A370SMC7</accession>
<evidence type="ECO:0000256" key="1">
    <source>
        <dbReference type="SAM" id="Phobius"/>
    </source>
</evidence>
<name>A0A370SMC7_PSEJE</name>
<comment type="caution">
    <text evidence="2">The sequence shown here is derived from an EMBL/GenBank/DDBJ whole genome shotgun (WGS) entry which is preliminary data.</text>
</comment>
<proteinExistence type="predicted"/>
<gene>
    <name evidence="2" type="ORF">DEU51_106305</name>
</gene>
<keyword evidence="1" id="KW-1133">Transmembrane helix</keyword>
<feature type="transmembrane region" description="Helical" evidence="1">
    <location>
        <begin position="33"/>
        <end position="53"/>
    </location>
</feature>
<dbReference type="AlphaFoldDB" id="A0A370SMC7"/>
<feature type="transmembrane region" description="Helical" evidence="1">
    <location>
        <begin position="148"/>
        <end position="165"/>
    </location>
</feature>
<evidence type="ECO:0000313" key="3">
    <source>
        <dbReference type="Proteomes" id="UP000255365"/>
    </source>
</evidence>
<dbReference type="Proteomes" id="UP000255365">
    <property type="component" value="Unassembled WGS sequence"/>
</dbReference>
<evidence type="ECO:0000313" key="2">
    <source>
        <dbReference type="EMBL" id="RDL20850.1"/>
    </source>
</evidence>
<keyword evidence="1" id="KW-0812">Transmembrane</keyword>
<reference evidence="2 3" key="1">
    <citation type="submission" date="2018-07" db="EMBL/GenBank/DDBJ databases">
        <title>Genome sequencing of rice bacterial endophytes.</title>
        <authorList>
            <person name="Venturi V."/>
        </authorList>
    </citation>
    <scope>NUCLEOTIDE SEQUENCE [LARGE SCALE GENOMIC DNA]</scope>
    <source>
        <strain evidence="2 3">E2333</strain>
    </source>
</reference>